<sequence>MTLKHRGSNQLEFLNALNQYSLEVIMVYTLGSVVNNVQSEFPVVRLSTPVEHLDSLVRTHARLMKDRRCGSFLWSLLPTHFTPVYRSNYSKLTSSLAQRGCRKVKIGSVPGHGDMLDWIKGCFVDSII</sequence>
<dbReference type="OrthoDB" id="1711518at2759"/>
<protein>
    <submittedName>
        <fullName evidence="1">Uncharacterized protein</fullName>
    </submittedName>
</protein>
<gene>
    <name evidence="1" type="ORF">E3N88_29575</name>
</gene>
<name>A0A5N6MJY2_9ASTR</name>
<reference evidence="1 2" key="1">
    <citation type="submission" date="2019-05" db="EMBL/GenBank/DDBJ databases">
        <title>Mikania micrantha, genome provides insights into the molecular mechanism of rapid growth.</title>
        <authorList>
            <person name="Liu B."/>
        </authorList>
    </citation>
    <scope>NUCLEOTIDE SEQUENCE [LARGE SCALE GENOMIC DNA]</scope>
    <source>
        <strain evidence="1">NLD-2019</strain>
        <tissue evidence="1">Leaf</tissue>
    </source>
</reference>
<dbReference type="AlphaFoldDB" id="A0A5N6MJY2"/>
<dbReference type="Proteomes" id="UP000326396">
    <property type="component" value="Linkage Group LG5"/>
</dbReference>
<proteinExistence type="predicted"/>
<comment type="caution">
    <text evidence="1">The sequence shown here is derived from an EMBL/GenBank/DDBJ whole genome shotgun (WGS) entry which is preliminary data.</text>
</comment>
<evidence type="ECO:0000313" key="1">
    <source>
        <dbReference type="EMBL" id="KAD3640352.1"/>
    </source>
</evidence>
<dbReference type="EMBL" id="SZYD01000015">
    <property type="protein sequence ID" value="KAD3640352.1"/>
    <property type="molecule type" value="Genomic_DNA"/>
</dbReference>
<keyword evidence="2" id="KW-1185">Reference proteome</keyword>
<evidence type="ECO:0000313" key="2">
    <source>
        <dbReference type="Proteomes" id="UP000326396"/>
    </source>
</evidence>
<organism evidence="1 2">
    <name type="scientific">Mikania micrantha</name>
    <name type="common">bitter vine</name>
    <dbReference type="NCBI Taxonomy" id="192012"/>
    <lineage>
        <taxon>Eukaryota</taxon>
        <taxon>Viridiplantae</taxon>
        <taxon>Streptophyta</taxon>
        <taxon>Embryophyta</taxon>
        <taxon>Tracheophyta</taxon>
        <taxon>Spermatophyta</taxon>
        <taxon>Magnoliopsida</taxon>
        <taxon>eudicotyledons</taxon>
        <taxon>Gunneridae</taxon>
        <taxon>Pentapetalae</taxon>
        <taxon>asterids</taxon>
        <taxon>campanulids</taxon>
        <taxon>Asterales</taxon>
        <taxon>Asteraceae</taxon>
        <taxon>Asteroideae</taxon>
        <taxon>Heliantheae alliance</taxon>
        <taxon>Eupatorieae</taxon>
        <taxon>Mikania</taxon>
    </lineage>
</organism>
<accession>A0A5N6MJY2</accession>